<reference evidence="2" key="1">
    <citation type="submission" date="2023-03" db="EMBL/GenBank/DDBJ databases">
        <title>Andean soil-derived lignocellulolytic bacterial consortium as a source of novel taxa and putative plastic-active enzymes.</title>
        <authorList>
            <person name="Diaz-Garcia L."/>
            <person name="Chuvochina M."/>
            <person name="Feuerriegel G."/>
            <person name="Bunk B."/>
            <person name="Sproer C."/>
            <person name="Streit W.R."/>
            <person name="Rodriguez L.M."/>
            <person name="Overmann J."/>
            <person name="Jimenez D.J."/>
        </authorList>
    </citation>
    <scope>NUCLEOTIDE SEQUENCE</scope>
    <source>
        <strain evidence="2">MAG 3858</strain>
    </source>
</reference>
<dbReference type="Gene3D" id="2.60.120.200">
    <property type="match status" value="1"/>
</dbReference>
<dbReference type="SUPFAM" id="SSF49899">
    <property type="entry name" value="Concanavalin A-like lectins/glucanases"/>
    <property type="match status" value="1"/>
</dbReference>
<feature type="domain" description="DUF4983" evidence="1">
    <location>
        <begin position="477"/>
        <end position="568"/>
    </location>
</feature>
<dbReference type="Pfam" id="PF16356">
    <property type="entry name" value="DUF4983"/>
    <property type="match status" value="1"/>
</dbReference>
<dbReference type="AlphaFoldDB" id="A0AAJ5W7N8"/>
<dbReference type="InterPro" id="IPR032309">
    <property type="entry name" value="DUF4983"/>
</dbReference>
<proteinExistence type="predicted"/>
<dbReference type="Pfam" id="PF01663">
    <property type="entry name" value="Phosphodiest"/>
    <property type="match status" value="1"/>
</dbReference>
<gene>
    <name evidence="2" type="ORF">P0Y49_00085</name>
</gene>
<accession>A0AAJ5W7N8</accession>
<evidence type="ECO:0000313" key="3">
    <source>
        <dbReference type="Proteomes" id="UP001214530"/>
    </source>
</evidence>
<dbReference type="EMBL" id="CP119313">
    <property type="protein sequence ID" value="WEK19552.1"/>
    <property type="molecule type" value="Genomic_DNA"/>
</dbReference>
<dbReference type="GO" id="GO:0004553">
    <property type="term" value="F:hydrolase activity, hydrolyzing O-glycosyl compounds"/>
    <property type="evidence" value="ECO:0007669"/>
    <property type="project" value="UniProtKB-ARBA"/>
</dbReference>
<dbReference type="Proteomes" id="UP001214530">
    <property type="component" value="Chromosome"/>
</dbReference>
<name>A0AAJ5W7N8_9SPHI</name>
<dbReference type="InterPro" id="IPR013320">
    <property type="entry name" value="ConA-like_dom_sf"/>
</dbReference>
<evidence type="ECO:0000259" key="1">
    <source>
        <dbReference type="Pfam" id="PF16356"/>
    </source>
</evidence>
<dbReference type="InterPro" id="IPR002591">
    <property type="entry name" value="Phosphodiest/P_Trfase"/>
</dbReference>
<dbReference type="Pfam" id="PF13385">
    <property type="entry name" value="Laminin_G_3"/>
    <property type="match status" value="1"/>
</dbReference>
<evidence type="ECO:0000313" key="2">
    <source>
        <dbReference type="EMBL" id="WEK19552.1"/>
    </source>
</evidence>
<dbReference type="SUPFAM" id="SSF53649">
    <property type="entry name" value="Alkaline phosphatase-like"/>
    <property type="match status" value="1"/>
</dbReference>
<protein>
    <submittedName>
        <fullName evidence="2">DUF4983 domain-containing protein</fullName>
    </submittedName>
</protein>
<dbReference type="Gene3D" id="3.40.720.10">
    <property type="entry name" value="Alkaline Phosphatase, subunit A"/>
    <property type="match status" value="1"/>
</dbReference>
<organism evidence="2 3">
    <name type="scientific">Candidatus Pedobacter colombiensis</name>
    <dbReference type="NCBI Taxonomy" id="3121371"/>
    <lineage>
        <taxon>Bacteria</taxon>
        <taxon>Pseudomonadati</taxon>
        <taxon>Bacteroidota</taxon>
        <taxon>Sphingobacteriia</taxon>
        <taxon>Sphingobacteriales</taxon>
        <taxon>Sphingobacteriaceae</taxon>
        <taxon>Pedobacter</taxon>
    </lineage>
</organism>
<dbReference type="GO" id="GO:0005975">
    <property type="term" value="P:carbohydrate metabolic process"/>
    <property type="evidence" value="ECO:0007669"/>
    <property type="project" value="UniProtKB-ARBA"/>
</dbReference>
<sequence length="578" mass="63358">MRRIFKSLSYRTFATALVVVVLTLICLQGCKRYYDPPYINEEPQNVAKKRRKVLLVVIDGAVGIDVKRIAPPKITAMLANSKYSWDGLSDIIPTDAGNWKNIMTGVGTSKHEIIDESFDVPDLGDGHEHDAGNPTYPSLIERLQASGKIRKSVGITSWAALNNKLFIYGDEPIQVGSDLAAKDTAVVKLKSITDDLVIVNFNEVNKAGLSYGYSADVPEYKAAVLATDGYIGELLETIKARKTYKSEEWLVVVTSTHGGLNKGFTSGNKRERNIFTLYYCEGFKGEEIVSLPVTDAITLTNKTTVATLPAVDASIYNPGKTADFTVQFKVFLKTKQSGTTSHSVLLSKISHAYSSSNGWEFMVDASSQKFRLILGDGTLTFFYGPSSSELNVWYTLAFKIFTKEGKRYGQFFVNGIPAAAPTDITGRTFGNATGDLVAGPIASSLGVCSEVVSNVAIYNTALSDAAIADFACQNELTNADPYYPNLIGYWPCSEGTGTFFVNKSPLAVGKNMVITNTTAWSTMSRWSCTPPPADRTNLVVQNIDIAPQIYYWYGVNIPDNWGVEGKVFLERFESEFIK</sequence>
<dbReference type="InterPro" id="IPR017850">
    <property type="entry name" value="Alkaline_phosphatase_core_sf"/>
</dbReference>